<sequence length="252" mass="28722">MTRKQLNSVATGDRTPTYSKSPVAQDDLVEQLWKMIDTQQDILSSYDDTMRSQRETIQQQQDAIGSLRAEVLHQKEYIDEQEAIAVRAEEQSDRQMNTLKEIATIRDVQEDKLDAKTEEIKDLKATVKAMQARLERIASREAEIQTSAQDMHHEPGHHCCKQTKPTEPKGTQELTSNVTDEQMYRRLREAGEIDVAAKLLASARHLDRLMAPGRAWIYQNHEGENQSPSEDDLVKRFVERATAAGIRVGRPV</sequence>
<organism evidence="1 2">
    <name type="scientific">Hypoxylon rubiginosum</name>
    <dbReference type="NCBI Taxonomy" id="110542"/>
    <lineage>
        <taxon>Eukaryota</taxon>
        <taxon>Fungi</taxon>
        <taxon>Dikarya</taxon>
        <taxon>Ascomycota</taxon>
        <taxon>Pezizomycotina</taxon>
        <taxon>Sordariomycetes</taxon>
        <taxon>Xylariomycetidae</taxon>
        <taxon>Xylariales</taxon>
        <taxon>Hypoxylaceae</taxon>
        <taxon>Hypoxylon</taxon>
    </lineage>
</organism>
<comment type="caution">
    <text evidence="1">The sequence shown here is derived from an EMBL/GenBank/DDBJ whole genome shotgun (WGS) entry which is preliminary data.</text>
</comment>
<name>A0ACB9YSC1_9PEZI</name>
<accession>A0ACB9YSC1</accession>
<evidence type="ECO:0000313" key="1">
    <source>
        <dbReference type="EMBL" id="KAI4862081.1"/>
    </source>
</evidence>
<dbReference type="Proteomes" id="UP001497700">
    <property type="component" value="Unassembled WGS sequence"/>
</dbReference>
<dbReference type="EMBL" id="MU393534">
    <property type="protein sequence ID" value="KAI4862081.1"/>
    <property type="molecule type" value="Genomic_DNA"/>
</dbReference>
<proteinExistence type="predicted"/>
<protein>
    <submittedName>
        <fullName evidence="1">Uncharacterized protein</fullName>
    </submittedName>
</protein>
<gene>
    <name evidence="1" type="ORF">F4820DRAFT_451306</name>
</gene>
<reference evidence="1 2" key="1">
    <citation type="journal article" date="2022" name="New Phytol.">
        <title>Ecological generalism drives hyperdiversity of secondary metabolite gene clusters in xylarialean endophytes.</title>
        <authorList>
            <person name="Franco M.E.E."/>
            <person name="Wisecaver J.H."/>
            <person name="Arnold A.E."/>
            <person name="Ju Y.M."/>
            <person name="Slot J.C."/>
            <person name="Ahrendt S."/>
            <person name="Moore L.P."/>
            <person name="Eastman K.E."/>
            <person name="Scott K."/>
            <person name="Konkel Z."/>
            <person name="Mondo S.J."/>
            <person name="Kuo A."/>
            <person name="Hayes R.D."/>
            <person name="Haridas S."/>
            <person name="Andreopoulos B."/>
            <person name="Riley R."/>
            <person name="LaButti K."/>
            <person name="Pangilinan J."/>
            <person name="Lipzen A."/>
            <person name="Amirebrahimi M."/>
            <person name="Yan J."/>
            <person name="Adam C."/>
            <person name="Keymanesh K."/>
            <person name="Ng V."/>
            <person name="Louie K."/>
            <person name="Northen T."/>
            <person name="Drula E."/>
            <person name="Henrissat B."/>
            <person name="Hsieh H.M."/>
            <person name="Youens-Clark K."/>
            <person name="Lutzoni F."/>
            <person name="Miadlikowska J."/>
            <person name="Eastwood D.C."/>
            <person name="Hamelin R.C."/>
            <person name="Grigoriev I.V."/>
            <person name="U'Ren J.M."/>
        </authorList>
    </citation>
    <scope>NUCLEOTIDE SEQUENCE [LARGE SCALE GENOMIC DNA]</scope>
    <source>
        <strain evidence="1 2">CBS 119005</strain>
    </source>
</reference>
<keyword evidence="2" id="KW-1185">Reference proteome</keyword>
<evidence type="ECO:0000313" key="2">
    <source>
        <dbReference type="Proteomes" id="UP001497700"/>
    </source>
</evidence>